<dbReference type="InterPro" id="IPR036187">
    <property type="entry name" value="DNA_mismatch_repair_MutS_sf"/>
</dbReference>
<reference evidence="1 2" key="2">
    <citation type="submission" date="2018-11" db="EMBL/GenBank/DDBJ databases">
        <authorList>
            <consortium name="Pathogen Informatics"/>
        </authorList>
    </citation>
    <scope>NUCLEOTIDE SEQUENCE [LARGE SCALE GENOMIC DNA]</scope>
</reference>
<dbReference type="STRING" id="27835.A0A0N4Y3M8"/>
<name>A0A0N4Y3M8_NIPBR</name>
<gene>
    <name evidence="1" type="ORF">NBR_LOCUS10428</name>
</gene>
<dbReference type="Proteomes" id="UP000271162">
    <property type="component" value="Unassembled WGS sequence"/>
</dbReference>
<organism evidence="3">
    <name type="scientific">Nippostrongylus brasiliensis</name>
    <name type="common">Rat hookworm</name>
    <dbReference type="NCBI Taxonomy" id="27835"/>
    <lineage>
        <taxon>Eukaryota</taxon>
        <taxon>Metazoa</taxon>
        <taxon>Ecdysozoa</taxon>
        <taxon>Nematoda</taxon>
        <taxon>Chromadorea</taxon>
        <taxon>Rhabditida</taxon>
        <taxon>Rhabditina</taxon>
        <taxon>Rhabditomorpha</taxon>
        <taxon>Strongyloidea</taxon>
        <taxon>Heligmosomidae</taxon>
        <taxon>Nippostrongylus</taxon>
    </lineage>
</organism>
<keyword evidence="2" id="KW-1185">Reference proteome</keyword>
<evidence type="ECO:0000313" key="3">
    <source>
        <dbReference type="WBParaSite" id="NBR_0001042701-mRNA-1"/>
    </source>
</evidence>
<evidence type="ECO:0000313" key="2">
    <source>
        <dbReference type="Proteomes" id="UP000271162"/>
    </source>
</evidence>
<dbReference type="SUPFAM" id="SSF48334">
    <property type="entry name" value="DNA repair protein MutS, domain III"/>
    <property type="match status" value="1"/>
</dbReference>
<accession>A0A0N4Y3M8</accession>
<evidence type="ECO:0000313" key="1">
    <source>
        <dbReference type="EMBL" id="VDL74017.1"/>
    </source>
</evidence>
<dbReference type="AlphaFoldDB" id="A0A0N4Y3M8"/>
<proteinExistence type="predicted"/>
<dbReference type="EMBL" id="UYSL01020315">
    <property type="protein sequence ID" value="VDL74017.1"/>
    <property type="molecule type" value="Genomic_DNA"/>
</dbReference>
<reference evidence="3" key="1">
    <citation type="submission" date="2017-02" db="UniProtKB">
        <authorList>
            <consortium name="WormBaseParasite"/>
        </authorList>
    </citation>
    <scope>IDENTIFICATION</scope>
</reference>
<dbReference type="WBParaSite" id="NBR_0001042701-mRNA-1">
    <property type="protein sequence ID" value="NBR_0001042701-mRNA-1"/>
    <property type="gene ID" value="NBR_0001042701"/>
</dbReference>
<sequence>MKNFKSALLKEKCELLCDERIDKVREVLLDKIQQDEAWSKKKNSLNIRHKKCYAIKEGISVNLDVARRAYEELLRDVKAQESELAESLPNQNVRLAFSAARGFHYGFINITRNRTSVTFSSRNLIRCNDRIDQSISEIMIATDAVVQEIIREVGFRYHELTSHE</sequence>
<protein>
    <submittedName>
        <fullName evidence="3">MutS protein homolog him-14 (inferred by orthology to a C. elegans protein)</fullName>
    </submittedName>
</protein>